<dbReference type="EMBL" id="FNCN01000037">
    <property type="protein sequence ID" value="SDI18515.1"/>
    <property type="molecule type" value="Genomic_DNA"/>
</dbReference>
<evidence type="ECO:0000259" key="1">
    <source>
        <dbReference type="Pfam" id="PF00496"/>
    </source>
</evidence>
<dbReference type="PANTHER" id="PTHR30290">
    <property type="entry name" value="PERIPLASMIC BINDING COMPONENT OF ABC TRANSPORTER"/>
    <property type="match status" value="1"/>
</dbReference>
<dbReference type="OrthoDB" id="9803988at2"/>
<dbReference type="InterPro" id="IPR039424">
    <property type="entry name" value="SBP_5"/>
</dbReference>
<dbReference type="GO" id="GO:0042597">
    <property type="term" value="C:periplasmic space"/>
    <property type="evidence" value="ECO:0007669"/>
    <property type="project" value="UniProtKB-ARBA"/>
</dbReference>
<dbReference type="Proteomes" id="UP000198923">
    <property type="component" value="Unassembled WGS sequence"/>
</dbReference>
<dbReference type="GO" id="GO:0043190">
    <property type="term" value="C:ATP-binding cassette (ABC) transporter complex"/>
    <property type="evidence" value="ECO:0007669"/>
    <property type="project" value="InterPro"/>
</dbReference>
<gene>
    <name evidence="2" type="ORF">SAMN05421505_13735</name>
</gene>
<dbReference type="GO" id="GO:0015833">
    <property type="term" value="P:peptide transport"/>
    <property type="evidence" value="ECO:0007669"/>
    <property type="project" value="TreeGrafter"/>
</dbReference>
<organism evidence="2 3">
    <name type="scientific">Sinosporangium album</name>
    <dbReference type="NCBI Taxonomy" id="504805"/>
    <lineage>
        <taxon>Bacteria</taxon>
        <taxon>Bacillati</taxon>
        <taxon>Actinomycetota</taxon>
        <taxon>Actinomycetes</taxon>
        <taxon>Streptosporangiales</taxon>
        <taxon>Streptosporangiaceae</taxon>
        <taxon>Sinosporangium</taxon>
    </lineage>
</organism>
<dbReference type="STRING" id="504805.SAMN05421505_13735"/>
<feature type="domain" description="Solute-binding protein family 5" evidence="1">
    <location>
        <begin position="92"/>
        <end position="435"/>
    </location>
</feature>
<dbReference type="PANTHER" id="PTHR30290:SF83">
    <property type="entry name" value="ABC TRANSPORTER SUBSTRATE-BINDING PROTEIN"/>
    <property type="match status" value="1"/>
</dbReference>
<name>A0A1G8IHY5_9ACTN</name>
<dbReference type="PIRSF" id="PIRSF002741">
    <property type="entry name" value="MppA"/>
    <property type="match status" value="1"/>
</dbReference>
<protein>
    <submittedName>
        <fullName evidence="2">Peptide/nickel transport system substrate-binding protein</fullName>
    </submittedName>
</protein>
<dbReference type="RefSeq" id="WP_093174477.1">
    <property type="nucleotide sequence ID" value="NZ_FNCN01000037.1"/>
</dbReference>
<sequence>MPNGKHGPQLPHPGRRGRRLKTLLGACLALAVASACGSGAQEEKAAGEKPKPVLRFGVPVPLNDWETIDRGNSTYTSLVYEGLVGLASNGVTIIPGLAKEWKVSDSEITFTLEENVVFHDGTPFDAAAAVKNLERMRSTSARWKGTMGTVTAFEAVDAKTLRIKLKGAAPALLPNLARSQGYIISPAAIEAGTWAKTPAGTGPYAYDPSRSVAGSKVMAKVFDRYRHPEKIGTGGIEVHFINDPDSLLNALTVGQLDIAYTVASYDKRVEQSGLGLATYPSSLFHLQMYDTKGVFGDKKVRQAICLAMNPQEYADTQYRGYSKVHLQRMKEGQQGYNPQVAGYPHDLAKAKQLMAEAGNPKVSFVLPSYDIQRSIAELFRAQMGEIGVDVKLDMMTWGQFYSVYNNGKYPAAILSDFGDASAYDYYLYKFFPGGAGNPKKVAYPELDKVVEKALAAPDEKAAAADWAEMTKIVNDEALDCGYFEQPYFWAFNKKKVDKVDSTATVPAAIRYAELVAKG</sequence>
<reference evidence="2 3" key="1">
    <citation type="submission" date="2016-10" db="EMBL/GenBank/DDBJ databases">
        <authorList>
            <person name="de Groot N.N."/>
        </authorList>
    </citation>
    <scope>NUCLEOTIDE SEQUENCE [LARGE SCALE GENOMIC DNA]</scope>
    <source>
        <strain evidence="2 3">CPCC 201354</strain>
    </source>
</reference>
<proteinExistence type="predicted"/>
<dbReference type="SUPFAM" id="SSF53850">
    <property type="entry name" value="Periplasmic binding protein-like II"/>
    <property type="match status" value="1"/>
</dbReference>
<dbReference type="Pfam" id="PF00496">
    <property type="entry name" value="SBP_bac_5"/>
    <property type="match status" value="1"/>
</dbReference>
<dbReference type="InterPro" id="IPR000914">
    <property type="entry name" value="SBP_5_dom"/>
</dbReference>
<keyword evidence="3" id="KW-1185">Reference proteome</keyword>
<dbReference type="GO" id="GO:1904680">
    <property type="term" value="F:peptide transmembrane transporter activity"/>
    <property type="evidence" value="ECO:0007669"/>
    <property type="project" value="TreeGrafter"/>
</dbReference>
<dbReference type="Gene3D" id="3.40.190.10">
    <property type="entry name" value="Periplasmic binding protein-like II"/>
    <property type="match status" value="1"/>
</dbReference>
<evidence type="ECO:0000313" key="3">
    <source>
        <dbReference type="Proteomes" id="UP000198923"/>
    </source>
</evidence>
<evidence type="ECO:0000313" key="2">
    <source>
        <dbReference type="EMBL" id="SDI18515.1"/>
    </source>
</evidence>
<dbReference type="Gene3D" id="3.10.105.10">
    <property type="entry name" value="Dipeptide-binding Protein, Domain 3"/>
    <property type="match status" value="1"/>
</dbReference>
<accession>A0A1G8IHY5</accession>
<dbReference type="AlphaFoldDB" id="A0A1G8IHY5"/>
<dbReference type="CDD" id="cd00995">
    <property type="entry name" value="PBP2_NikA_DppA_OppA_like"/>
    <property type="match status" value="1"/>
</dbReference>
<dbReference type="InterPro" id="IPR030678">
    <property type="entry name" value="Peptide/Ni-bd"/>
</dbReference>